<name>A0A2R4MD55_9HYPH</name>
<dbReference type="AlphaFoldDB" id="A0A2R4MD55"/>
<organism evidence="5 6">
    <name type="scientific">Maritalea myrionectae</name>
    <dbReference type="NCBI Taxonomy" id="454601"/>
    <lineage>
        <taxon>Bacteria</taxon>
        <taxon>Pseudomonadati</taxon>
        <taxon>Pseudomonadota</taxon>
        <taxon>Alphaproteobacteria</taxon>
        <taxon>Hyphomicrobiales</taxon>
        <taxon>Devosiaceae</taxon>
        <taxon>Maritalea</taxon>
    </lineage>
</organism>
<evidence type="ECO:0000313" key="6">
    <source>
        <dbReference type="Proteomes" id="UP000258927"/>
    </source>
</evidence>
<dbReference type="GO" id="GO:0003677">
    <property type="term" value="F:DNA binding"/>
    <property type="evidence" value="ECO:0007669"/>
    <property type="project" value="UniProtKB-KW"/>
</dbReference>
<keyword evidence="2" id="KW-0238">DNA-binding</keyword>
<dbReference type="Gene3D" id="1.10.10.10">
    <property type="entry name" value="Winged helix-like DNA-binding domain superfamily/Winged helix DNA-binding domain"/>
    <property type="match status" value="1"/>
</dbReference>
<sequence>MTNERHTTANNSSKNRDKMCVILSALADPVRLSIVEQLAEKGELPVGAISSPHSITAPAISRHLRVLESAGVIERRIDRQWRICSLQTTTIQNVIDWAQGLID</sequence>
<evidence type="ECO:0000256" key="2">
    <source>
        <dbReference type="ARBA" id="ARBA00023125"/>
    </source>
</evidence>
<dbReference type="EMBL" id="CP021330">
    <property type="protein sequence ID" value="AVX03942.1"/>
    <property type="molecule type" value="Genomic_DNA"/>
</dbReference>
<accession>A0A2R4MD55</accession>
<dbReference type="RefSeq" id="WP_051213520.1">
    <property type="nucleotide sequence ID" value="NZ_CP021330.1"/>
</dbReference>
<feature type="domain" description="HTH arsR-type" evidence="4">
    <location>
        <begin position="11"/>
        <end position="103"/>
    </location>
</feature>
<dbReference type="PROSITE" id="PS50987">
    <property type="entry name" value="HTH_ARSR_2"/>
    <property type="match status" value="1"/>
</dbReference>
<dbReference type="InterPro" id="IPR001845">
    <property type="entry name" value="HTH_ArsR_DNA-bd_dom"/>
</dbReference>
<dbReference type="CDD" id="cd00090">
    <property type="entry name" value="HTH_ARSR"/>
    <property type="match status" value="1"/>
</dbReference>
<dbReference type="PANTHER" id="PTHR33154:SF33">
    <property type="entry name" value="TRANSCRIPTIONAL REPRESSOR SDPR"/>
    <property type="match status" value="1"/>
</dbReference>
<dbReference type="STRING" id="1122213.GCA_000423365_01382"/>
<dbReference type="InterPro" id="IPR051081">
    <property type="entry name" value="HTH_MetalResp_TranReg"/>
</dbReference>
<keyword evidence="3" id="KW-0804">Transcription</keyword>
<dbReference type="SUPFAM" id="SSF46785">
    <property type="entry name" value="Winged helix' DNA-binding domain"/>
    <property type="match status" value="1"/>
</dbReference>
<dbReference type="InterPro" id="IPR036390">
    <property type="entry name" value="WH_DNA-bd_sf"/>
</dbReference>
<dbReference type="PANTHER" id="PTHR33154">
    <property type="entry name" value="TRANSCRIPTIONAL REGULATOR, ARSR FAMILY"/>
    <property type="match status" value="1"/>
</dbReference>
<dbReference type="InterPro" id="IPR011991">
    <property type="entry name" value="ArsR-like_HTH"/>
</dbReference>
<dbReference type="InterPro" id="IPR036388">
    <property type="entry name" value="WH-like_DNA-bd_sf"/>
</dbReference>
<keyword evidence="6" id="KW-1185">Reference proteome</keyword>
<dbReference type="Proteomes" id="UP000258927">
    <property type="component" value="Chromosome"/>
</dbReference>
<proteinExistence type="predicted"/>
<dbReference type="PRINTS" id="PR00778">
    <property type="entry name" value="HTHARSR"/>
</dbReference>
<gene>
    <name evidence="5" type="ORF">MXMO3_01412</name>
</gene>
<evidence type="ECO:0000256" key="3">
    <source>
        <dbReference type="ARBA" id="ARBA00023163"/>
    </source>
</evidence>
<keyword evidence="1" id="KW-0805">Transcription regulation</keyword>
<evidence type="ECO:0000313" key="5">
    <source>
        <dbReference type="EMBL" id="AVX03942.1"/>
    </source>
</evidence>
<dbReference type="SMART" id="SM00418">
    <property type="entry name" value="HTH_ARSR"/>
    <property type="match status" value="1"/>
</dbReference>
<protein>
    <recommendedName>
        <fullName evidence="4">HTH arsR-type domain-containing protein</fullName>
    </recommendedName>
</protein>
<evidence type="ECO:0000256" key="1">
    <source>
        <dbReference type="ARBA" id="ARBA00023015"/>
    </source>
</evidence>
<dbReference type="NCBIfam" id="NF033788">
    <property type="entry name" value="HTH_metalloreg"/>
    <property type="match status" value="1"/>
</dbReference>
<dbReference type="KEGG" id="mmyr:MXMO3_01412"/>
<dbReference type="GO" id="GO:0003700">
    <property type="term" value="F:DNA-binding transcription factor activity"/>
    <property type="evidence" value="ECO:0007669"/>
    <property type="project" value="InterPro"/>
</dbReference>
<dbReference type="Pfam" id="PF12840">
    <property type="entry name" value="HTH_20"/>
    <property type="match status" value="1"/>
</dbReference>
<reference evidence="5 6" key="1">
    <citation type="submission" date="2017-05" db="EMBL/GenBank/DDBJ databases">
        <title>Genome Analysis of Maritalea myrionectae HL2708#5.</title>
        <authorList>
            <consortium name="Cotde Inc.-PKNU"/>
            <person name="Jang D."/>
            <person name="Oh H.-M."/>
        </authorList>
    </citation>
    <scope>NUCLEOTIDE SEQUENCE [LARGE SCALE GENOMIC DNA]</scope>
    <source>
        <strain evidence="5 6">HL2708#5</strain>
    </source>
</reference>
<evidence type="ECO:0000259" key="4">
    <source>
        <dbReference type="PROSITE" id="PS50987"/>
    </source>
</evidence>